<evidence type="ECO:0000313" key="3">
    <source>
        <dbReference type="Proteomes" id="UP000662986"/>
    </source>
</evidence>
<dbReference type="Proteomes" id="UP000662986">
    <property type="component" value="Plasmid unnamed5"/>
</dbReference>
<feature type="domain" description="Reverse transcriptase" evidence="1">
    <location>
        <begin position="1"/>
        <end position="80"/>
    </location>
</feature>
<accession>A0A974ZRH1</accession>
<reference evidence="2 3" key="2">
    <citation type="journal article" date="2022" name="Arch. Microbiol.">
        <title>Rhodococcus pseudokoreensis sp. nov. isolated from the rhizosphere of young M26 apple rootstocks.</title>
        <authorList>
            <person name="Kampfer P."/>
            <person name="Glaeser S.P."/>
            <person name="Blom J."/>
            <person name="Wolf J."/>
            <person name="Benning S."/>
            <person name="Schloter M."/>
            <person name="Neumann-Schaal M."/>
        </authorList>
    </citation>
    <scope>NUCLEOTIDE SEQUENCE [LARGE SCALE GENOMIC DNA]</scope>
    <source>
        <strain evidence="2 3">R79</strain>
    </source>
</reference>
<dbReference type="InterPro" id="IPR013597">
    <property type="entry name" value="Mat_intron_G2"/>
</dbReference>
<name>A0A974ZRH1_9NOCA</name>
<dbReference type="PANTHER" id="PTHR34047">
    <property type="entry name" value="NUCLEAR INTRON MATURASE 1, MITOCHONDRIAL-RELATED"/>
    <property type="match status" value="1"/>
</dbReference>
<dbReference type="PROSITE" id="PS50878">
    <property type="entry name" value="RT_POL"/>
    <property type="match status" value="1"/>
</dbReference>
<dbReference type="InterPro" id="IPR051083">
    <property type="entry name" value="GrpII_Intron_Splice-Mob/Def"/>
</dbReference>
<dbReference type="PANTHER" id="PTHR34047:SF3">
    <property type="entry name" value="BLR2052 PROTEIN"/>
    <property type="match status" value="1"/>
</dbReference>
<proteinExistence type="predicted"/>
<dbReference type="SUPFAM" id="SSF56672">
    <property type="entry name" value="DNA/RNA polymerases"/>
    <property type="match status" value="1"/>
</dbReference>
<sequence length="221" mass="25277">MCNVFLHRIDRVWDVREHGVLVRFADDAVVMCRTREQAEAALMRLRELLAELGLEPKEAKTRIVHLKLGGEGLDFLGFHHRWVRAQGRTGGKGVEFLARWPSDKAMQHARDRIRGLTGSNRTLLSVDGIVGELNSFLRGWAGYFRYGNSSARFTKIRHYALTRVVGMLAKKHRRSRRFGMWVVSQSSDNQLGLISLDGIVFAPRPFRAWRVTPNAGGERRR</sequence>
<evidence type="ECO:0000259" key="1">
    <source>
        <dbReference type="PROSITE" id="PS50878"/>
    </source>
</evidence>
<protein>
    <recommendedName>
        <fullName evidence="1">Reverse transcriptase domain-containing protein</fullName>
    </recommendedName>
</protein>
<dbReference type="EMBL" id="CP070614">
    <property type="protein sequence ID" value="QSE87501.1"/>
    <property type="molecule type" value="Genomic_DNA"/>
</dbReference>
<gene>
    <name evidence="2" type="ORF">JWS13_01840</name>
</gene>
<dbReference type="Pfam" id="PF00078">
    <property type="entry name" value="RVT_1"/>
    <property type="match status" value="1"/>
</dbReference>
<keyword evidence="3" id="KW-1185">Reference proteome</keyword>
<organism evidence="2 3">
    <name type="scientific">Rhodococcus pseudokoreensis</name>
    <dbReference type="NCBI Taxonomy" id="2811421"/>
    <lineage>
        <taxon>Bacteria</taxon>
        <taxon>Bacillati</taxon>
        <taxon>Actinomycetota</taxon>
        <taxon>Actinomycetes</taxon>
        <taxon>Mycobacteriales</taxon>
        <taxon>Nocardiaceae</taxon>
        <taxon>Rhodococcus</taxon>
    </lineage>
</organism>
<dbReference type="InterPro" id="IPR000477">
    <property type="entry name" value="RT_dom"/>
</dbReference>
<geneLocation type="plasmid" evidence="2 3">
    <name>unnamed5</name>
</geneLocation>
<evidence type="ECO:0000313" key="2">
    <source>
        <dbReference type="EMBL" id="QSE87501.1"/>
    </source>
</evidence>
<reference evidence="2 3" key="1">
    <citation type="journal article" date="2021" name="Microbiol. Resour. Announc.">
        <title>Complete Genome Sequences of Two Rhodococcus sp. Strains with Large and Linear Chromosomes, Isolated from Apple Rhizosphere.</title>
        <authorList>
            <person name="Benning S."/>
            <person name="Brugnone N."/>
            <person name="Siani R."/>
            <person name="Kublik S."/>
            <person name="Schloter M."/>
            <person name="Rad V."/>
        </authorList>
    </citation>
    <scope>NUCLEOTIDE SEQUENCE [LARGE SCALE GENOMIC DNA]</scope>
    <source>
        <strain evidence="2 3">R79</strain>
    </source>
</reference>
<dbReference type="InterPro" id="IPR043502">
    <property type="entry name" value="DNA/RNA_pol_sf"/>
</dbReference>
<keyword evidence="2" id="KW-0614">Plasmid</keyword>
<dbReference type="Pfam" id="PF08388">
    <property type="entry name" value="GIIM"/>
    <property type="match status" value="1"/>
</dbReference>